<dbReference type="RefSeq" id="WP_092309461.1">
    <property type="nucleotide sequence ID" value="NZ_FOZV01000003.1"/>
</dbReference>
<reference evidence="2" key="1">
    <citation type="submission" date="2016-10" db="EMBL/GenBank/DDBJ databases">
        <authorList>
            <person name="Varghese N."/>
            <person name="Submissions S."/>
        </authorList>
    </citation>
    <scope>NUCLEOTIDE SEQUENCE [LARGE SCALE GENOMIC DNA]</scope>
    <source>
        <strain evidence="2">CGMCC 1.10683</strain>
    </source>
</reference>
<gene>
    <name evidence="1" type="ORF">SAMN05192570_1907</name>
</gene>
<name>A0A1I6QK52_9CAUL</name>
<dbReference type="Proteomes" id="UP000198788">
    <property type="component" value="Unassembled WGS sequence"/>
</dbReference>
<keyword evidence="2" id="KW-1185">Reference proteome</keyword>
<dbReference type="AlphaFoldDB" id="A0A1I6QK52"/>
<dbReference type="EMBL" id="FOZV01000003">
    <property type="protein sequence ID" value="SFS52843.1"/>
    <property type="molecule type" value="Genomic_DNA"/>
</dbReference>
<evidence type="ECO:0000313" key="1">
    <source>
        <dbReference type="EMBL" id="SFS52843.1"/>
    </source>
</evidence>
<evidence type="ECO:0000313" key="2">
    <source>
        <dbReference type="Proteomes" id="UP000198788"/>
    </source>
</evidence>
<proteinExistence type="predicted"/>
<sequence>MLVRFELERKALARLFRVDFVGVSGQTCGSRFEVHGPTVETFFDLDAARARLDQVSGLGSPAAA</sequence>
<protein>
    <submittedName>
        <fullName evidence="1">Uncharacterized protein</fullName>
    </submittedName>
</protein>
<accession>A0A1I6QK52</accession>
<organism evidence="1 2">
    <name type="scientific">Brevundimonas viscosa</name>
    <dbReference type="NCBI Taxonomy" id="871741"/>
    <lineage>
        <taxon>Bacteria</taxon>
        <taxon>Pseudomonadati</taxon>
        <taxon>Pseudomonadota</taxon>
        <taxon>Alphaproteobacteria</taxon>
        <taxon>Caulobacterales</taxon>
        <taxon>Caulobacteraceae</taxon>
        <taxon>Brevundimonas</taxon>
    </lineage>
</organism>